<feature type="transmembrane region" description="Helical" evidence="1">
    <location>
        <begin position="154"/>
        <end position="177"/>
    </location>
</feature>
<gene>
    <name evidence="2" type="ordered locus">DEFDS_P082</name>
</gene>
<keyword evidence="2" id="KW-0614">Plasmid</keyword>
<dbReference type="HOGENOM" id="CLU_1041002_0_0_0"/>
<feature type="transmembrane region" description="Helical" evidence="1">
    <location>
        <begin position="12"/>
        <end position="29"/>
    </location>
</feature>
<keyword evidence="3" id="KW-1185">Reference proteome</keyword>
<keyword evidence="1" id="KW-0472">Membrane</keyword>
<organism evidence="2 3">
    <name type="scientific">Deferribacter desulfuricans (strain DSM 14783 / JCM 11476 / NBRC 101012 / SSM1)</name>
    <dbReference type="NCBI Taxonomy" id="639282"/>
    <lineage>
        <taxon>Bacteria</taxon>
        <taxon>Pseudomonadati</taxon>
        <taxon>Deferribacterota</taxon>
        <taxon>Deferribacteres</taxon>
        <taxon>Deferribacterales</taxon>
        <taxon>Deferribacteraceae</taxon>
        <taxon>Deferribacter</taxon>
    </lineage>
</organism>
<keyword evidence="1" id="KW-1133">Transmembrane helix</keyword>
<reference evidence="2 3" key="1">
    <citation type="journal article" date="2010" name="DNA Res.">
        <title>Bacterial lifestyle in a deep-sea hydrothermal vent chimney revealed by the genome sequence of the thermophilic bacterium Deferribacter desulfuricans SSM1.</title>
        <authorList>
            <person name="Takaki Y."/>
            <person name="Shimamura S."/>
            <person name="Nakagawa S."/>
            <person name="Fukuhara Y."/>
            <person name="Horikawa H."/>
            <person name="Ankai A."/>
            <person name="Harada T."/>
            <person name="Hosoyama A."/>
            <person name="Oguchi A."/>
            <person name="Fukui S."/>
            <person name="Fujita N."/>
            <person name="Takami H."/>
            <person name="Takai K."/>
        </authorList>
    </citation>
    <scope>NUCLEOTIDE SEQUENCE [LARGE SCALE GENOMIC DNA]</scope>
    <source>
        <strain evidence="3">DSM 14783 / JCM 11476 / NBRC 101012 / SSM1</strain>
        <plasmid evidence="3">Plasmid megaplasmid pDF308</plasmid>
    </source>
</reference>
<feature type="transmembrane region" description="Helical" evidence="1">
    <location>
        <begin position="41"/>
        <end position="57"/>
    </location>
</feature>
<geneLocation type="plasmid" evidence="2 3">
    <name>megaplasmid pDF308</name>
</geneLocation>
<evidence type="ECO:0000313" key="3">
    <source>
        <dbReference type="Proteomes" id="UP000001520"/>
    </source>
</evidence>
<dbReference type="RefSeq" id="WP_013008943.1">
    <property type="nucleotide sequence ID" value="NC_013940.1"/>
</dbReference>
<proteinExistence type="predicted"/>
<feature type="transmembrane region" description="Helical" evidence="1">
    <location>
        <begin position="128"/>
        <end position="148"/>
    </location>
</feature>
<keyword evidence="1" id="KW-0812">Transmembrane</keyword>
<name>D3PER4_DEFDS</name>
<evidence type="ECO:0000313" key="2">
    <source>
        <dbReference type="EMBL" id="BAI81706.1"/>
    </source>
</evidence>
<evidence type="ECO:0000256" key="1">
    <source>
        <dbReference type="SAM" id="Phobius"/>
    </source>
</evidence>
<feature type="transmembrane region" description="Helical" evidence="1">
    <location>
        <begin position="102"/>
        <end position="121"/>
    </location>
</feature>
<dbReference type="AlphaFoldDB" id="D3PER4"/>
<dbReference type="EMBL" id="AP011530">
    <property type="protein sequence ID" value="BAI81706.1"/>
    <property type="molecule type" value="Genomic_DNA"/>
</dbReference>
<dbReference type="KEGG" id="ddf:DEFDS_P082"/>
<dbReference type="Proteomes" id="UP000001520">
    <property type="component" value="Plasmid megaplasmid pDF308"/>
</dbReference>
<protein>
    <submittedName>
        <fullName evidence="2">Uncharacterized protein</fullName>
    </submittedName>
</protein>
<sequence length="267" mass="32571">MSQKYKYSDITLKLMVLIYYLFSLLYVFINIDLKYILDTKVIGFVLINLFLFNQIVIKKSFNKTYRDVVYGFLNTLILTIFAMMFFAMCLKFFIHIVYLKYVLFNFLLLQMILIVSYYLIINKSYIKGYLTFIFLFSIFIIYTLNQIYNYDNVIYLSLFLSTIILIVSINLIGYKYLRFYLIHKNRLMYQILFYYNQLMNGKQATQTTNELWKDIFIFSYKKHIENKYYIYLDNLVKNNIYFYIDLLSHSITFIKYLSLHHPQDTFF</sequence>
<accession>D3PER4</accession>
<feature type="transmembrane region" description="Helical" evidence="1">
    <location>
        <begin position="69"/>
        <end position="96"/>
    </location>
</feature>